<reference evidence="1 2" key="1">
    <citation type="submission" date="2018-09" db="EMBL/GenBank/DDBJ databases">
        <title>Phylogeny of the Shewanellaceae, and recommendation for two new genera, Pseudoshewanella and Parashewanella.</title>
        <authorList>
            <person name="Wang G."/>
        </authorList>
    </citation>
    <scope>NUCLEOTIDE SEQUENCE [LARGE SCALE GENOMIC DNA]</scope>
    <source>
        <strain evidence="1 2">C51</strain>
    </source>
</reference>
<dbReference type="EMBL" id="QZEI01000001">
    <property type="protein sequence ID" value="RLV61641.1"/>
    <property type="molecule type" value="Genomic_DNA"/>
</dbReference>
<accession>A0A3L8Q1X6</accession>
<dbReference type="AlphaFoldDB" id="A0A3L8Q1X6"/>
<keyword evidence="2" id="KW-1185">Reference proteome</keyword>
<evidence type="ECO:0000313" key="2">
    <source>
        <dbReference type="Proteomes" id="UP000281474"/>
    </source>
</evidence>
<protein>
    <submittedName>
        <fullName evidence="1">Uncharacterized protein</fullName>
    </submittedName>
</protein>
<dbReference type="RefSeq" id="WP_121837040.1">
    <property type="nucleotide sequence ID" value="NZ_ML014753.1"/>
</dbReference>
<evidence type="ECO:0000313" key="1">
    <source>
        <dbReference type="EMBL" id="RLV61641.1"/>
    </source>
</evidence>
<proteinExistence type="predicted"/>
<dbReference type="Proteomes" id="UP000281474">
    <property type="component" value="Unassembled WGS sequence"/>
</dbReference>
<comment type="caution">
    <text evidence="1">The sequence shown here is derived from an EMBL/GenBank/DDBJ whole genome shotgun (WGS) entry which is preliminary data.</text>
</comment>
<sequence>MADQKIKAEVKKSEPEVPEGVIMKTLFLLVALSSPTLAATTTHFGDWFVTVNGNSRIASTVPENTSSRTFSYGINDIGQTFFMYSNPTPCRQWDNVTIKIFTGTKSQSAETGSSATCDGKSHWLFTTA</sequence>
<gene>
    <name evidence="1" type="ORF">D5018_00540</name>
</gene>
<name>A0A3L8Q1X6_9GAMM</name>
<organism evidence="1 2">
    <name type="scientific">Parashewanella curva</name>
    <dbReference type="NCBI Taxonomy" id="2338552"/>
    <lineage>
        <taxon>Bacteria</taxon>
        <taxon>Pseudomonadati</taxon>
        <taxon>Pseudomonadota</taxon>
        <taxon>Gammaproteobacteria</taxon>
        <taxon>Alteromonadales</taxon>
        <taxon>Shewanellaceae</taxon>
        <taxon>Parashewanella</taxon>
    </lineage>
</organism>